<evidence type="ECO:0000313" key="2">
    <source>
        <dbReference type="EMBL" id="GGB76962.1"/>
    </source>
</evidence>
<sequence>MQPYRITESFPNNYEYTIPSNAKFIVSYSQNNEPKATFVYGEKLGSRHSSDIFELTTEALIDKQSLYEHLTKLDSLQTTHKIDMSSIEVTPISELPEQNRLDDFFNKSTEQTSHSWLIVHVLGKVITAFRDYKMKQGNHDRYNKSFTYNETLVIKWLFIIAFGALISLVIWSHIIDWFGL</sequence>
<keyword evidence="1" id="KW-0472">Membrane</keyword>
<keyword evidence="3" id="KW-1185">Reference proteome</keyword>
<name>A0ABQ1JUM3_9GAMM</name>
<evidence type="ECO:0000256" key="1">
    <source>
        <dbReference type="SAM" id="Phobius"/>
    </source>
</evidence>
<proteinExistence type="predicted"/>
<gene>
    <name evidence="2" type="ORF">GCM10011607_41490</name>
</gene>
<dbReference type="RefSeq" id="WP_188741173.1">
    <property type="nucleotide sequence ID" value="NZ_BMII01000067.1"/>
</dbReference>
<feature type="transmembrane region" description="Helical" evidence="1">
    <location>
        <begin position="153"/>
        <end position="174"/>
    </location>
</feature>
<organism evidence="2 3">
    <name type="scientific">Shewanella inventionis</name>
    <dbReference type="NCBI Taxonomy" id="1738770"/>
    <lineage>
        <taxon>Bacteria</taxon>
        <taxon>Pseudomonadati</taxon>
        <taxon>Pseudomonadota</taxon>
        <taxon>Gammaproteobacteria</taxon>
        <taxon>Alteromonadales</taxon>
        <taxon>Shewanellaceae</taxon>
        <taxon>Shewanella</taxon>
    </lineage>
</organism>
<dbReference type="Proteomes" id="UP000617555">
    <property type="component" value="Unassembled WGS sequence"/>
</dbReference>
<keyword evidence="1" id="KW-0812">Transmembrane</keyword>
<evidence type="ECO:0000313" key="3">
    <source>
        <dbReference type="Proteomes" id="UP000617555"/>
    </source>
</evidence>
<keyword evidence="1" id="KW-1133">Transmembrane helix</keyword>
<protein>
    <submittedName>
        <fullName evidence="2">Uncharacterized protein</fullName>
    </submittedName>
</protein>
<accession>A0ABQ1JUM3</accession>
<dbReference type="EMBL" id="BMII01000067">
    <property type="protein sequence ID" value="GGB76962.1"/>
    <property type="molecule type" value="Genomic_DNA"/>
</dbReference>
<reference evidence="3" key="1">
    <citation type="journal article" date="2019" name="Int. J. Syst. Evol. Microbiol.">
        <title>The Global Catalogue of Microorganisms (GCM) 10K type strain sequencing project: providing services to taxonomists for standard genome sequencing and annotation.</title>
        <authorList>
            <consortium name="The Broad Institute Genomics Platform"/>
            <consortium name="The Broad Institute Genome Sequencing Center for Infectious Disease"/>
            <person name="Wu L."/>
            <person name="Ma J."/>
        </authorList>
    </citation>
    <scope>NUCLEOTIDE SEQUENCE [LARGE SCALE GENOMIC DNA]</scope>
    <source>
        <strain evidence="3">CGMCC 1.15339</strain>
    </source>
</reference>
<comment type="caution">
    <text evidence="2">The sequence shown here is derived from an EMBL/GenBank/DDBJ whole genome shotgun (WGS) entry which is preliminary data.</text>
</comment>